<accession>A0A399RCR9</accession>
<dbReference type="Proteomes" id="UP000265845">
    <property type="component" value="Unassembled WGS sequence"/>
</dbReference>
<dbReference type="EMBL" id="QWGA01000008">
    <property type="protein sequence ID" value="RIJ27592.1"/>
    <property type="molecule type" value="Genomic_DNA"/>
</dbReference>
<keyword evidence="2" id="KW-1185">Reference proteome</keyword>
<gene>
    <name evidence="1" type="ORF">D1222_14460</name>
</gene>
<proteinExistence type="predicted"/>
<name>A0A399RCR9_9PROT</name>
<protein>
    <submittedName>
        <fullName evidence="1">Uncharacterized protein</fullName>
    </submittedName>
</protein>
<evidence type="ECO:0000313" key="1">
    <source>
        <dbReference type="EMBL" id="RIJ27592.1"/>
    </source>
</evidence>
<reference evidence="1 2" key="1">
    <citation type="submission" date="2018-08" db="EMBL/GenBank/DDBJ databases">
        <title>Henriciella mobilis sp. nov., isolated from seawater.</title>
        <authorList>
            <person name="Cheng H."/>
            <person name="Wu Y.-H."/>
            <person name="Xu X.-W."/>
            <person name="Guo L.-L."/>
        </authorList>
    </citation>
    <scope>NUCLEOTIDE SEQUENCE [LARGE SCALE GENOMIC DNA]</scope>
    <source>
        <strain evidence="1 2">CCUG67844</strain>
    </source>
</reference>
<sequence>MLVAHEGQSRKKKGAGIGPAASLSSKYICFILRQAQDEVEFDCGAAEGLILSLSKEKAFQRGSPTPPA</sequence>
<organism evidence="1 2">
    <name type="scientific">Henriciella algicola</name>
    <dbReference type="NCBI Taxonomy" id="1608422"/>
    <lineage>
        <taxon>Bacteria</taxon>
        <taxon>Pseudomonadati</taxon>
        <taxon>Pseudomonadota</taxon>
        <taxon>Alphaproteobacteria</taxon>
        <taxon>Hyphomonadales</taxon>
        <taxon>Hyphomonadaceae</taxon>
        <taxon>Henriciella</taxon>
    </lineage>
</organism>
<dbReference type="AlphaFoldDB" id="A0A399RCR9"/>
<comment type="caution">
    <text evidence="1">The sequence shown here is derived from an EMBL/GenBank/DDBJ whole genome shotgun (WGS) entry which is preliminary data.</text>
</comment>
<evidence type="ECO:0000313" key="2">
    <source>
        <dbReference type="Proteomes" id="UP000265845"/>
    </source>
</evidence>